<name>A0A9W5TAP3_BABOV</name>
<dbReference type="EC" id="2.7.1.82" evidence="3"/>
<evidence type="ECO:0000313" key="5">
    <source>
        <dbReference type="Proteomes" id="UP001057455"/>
    </source>
</evidence>
<dbReference type="GO" id="GO:0005737">
    <property type="term" value="C:cytoplasm"/>
    <property type="evidence" value="ECO:0007669"/>
    <property type="project" value="TreeGrafter"/>
</dbReference>
<keyword evidence="5" id="KW-1185">Reference proteome</keyword>
<dbReference type="GO" id="GO:0004305">
    <property type="term" value="F:ethanolamine kinase activity"/>
    <property type="evidence" value="ECO:0007669"/>
    <property type="project" value="UniProtKB-EC"/>
</dbReference>
<gene>
    <name evidence="4" type="ORF">BaOVIS_014240</name>
</gene>
<sequence length="378" mass="43741">MVDSMVLDRISNLLNAVKPVHPFDQLSNGGSINENEILIHCVRLAHSQLGIDVTGLDLKGELDSNKFKYLKKELVKGGCTNILYKVTNSKNNKTVAVRIFGRKTERFIDRSHERIIQTHLCIQGFAKHVYARFNGGQVEEWLQGEVLSDEEFRTCKYSHLIAKQLRVLHNIPGQRELYLALYPELRNGGEVVPESQLWRGMWKFYNLCLENASLVAPIIGSEYDLLDIRQLIKKLKHVCDSKESPIVLCHCDLLSGNVLVNKDKASFLDYEYSCFMERGFDIANHFIEFCGIECNWECLPSEEEQRRFLKHYVGENANQEDVDILHAEIQPFFMASNLFWGLWGLLQSIFSTHDIDFTHYARSRISRAFNDEKWTLFE</sequence>
<comment type="caution">
    <text evidence="4">The sequence shown here is derived from an EMBL/GenBank/DDBJ whole genome shotgun (WGS) entry which is preliminary data.</text>
</comment>
<dbReference type="Gene3D" id="3.30.200.20">
    <property type="entry name" value="Phosphorylase Kinase, domain 1"/>
    <property type="match status" value="1"/>
</dbReference>
<dbReference type="PANTHER" id="PTHR22603:SF66">
    <property type="entry name" value="ETHANOLAMINE KINASE"/>
    <property type="match status" value="1"/>
</dbReference>
<dbReference type="AlphaFoldDB" id="A0A9W5TAP3"/>
<accession>A0A9W5TAP3</accession>
<dbReference type="InterPro" id="IPR011009">
    <property type="entry name" value="Kinase-like_dom_sf"/>
</dbReference>
<evidence type="ECO:0000256" key="1">
    <source>
        <dbReference type="ARBA" id="ARBA00037883"/>
    </source>
</evidence>
<dbReference type="CDD" id="cd05157">
    <property type="entry name" value="ETNK_euk"/>
    <property type="match status" value="1"/>
</dbReference>
<protein>
    <recommendedName>
        <fullName evidence="3">ethanolamine kinase</fullName>
        <ecNumber evidence="3">2.7.1.82</ecNumber>
    </recommendedName>
</protein>
<comment type="similarity">
    <text evidence="2">Belongs to the choline/ethanolamine kinase family.</text>
</comment>
<organism evidence="4 5">
    <name type="scientific">Babesia ovis</name>
    <dbReference type="NCBI Taxonomy" id="5869"/>
    <lineage>
        <taxon>Eukaryota</taxon>
        <taxon>Sar</taxon>
        <taxon>Alveolata</taxon>
        <taxon>Apicomplexa</taxon>
        <taxon>Aconoidasida</taxon>
        <taxon>Piroplasmida</taxon>
        <taxon>Babesiidae</taxon>
        <taxon>Babesia</taxon>
    </lineage>
</organism>
<evidence type="ECO:0000256" key="2">
    <source>
        <dbReference type="ARBA" id="ARBA00038211"/>
    </source>
</evidence>
<dbReference type="PANTHER" id="PTHR22603">
    <property type="entry name" value="CHOLINE/ETHANOALAMINE KINASE"/>
    <property type="match status" value="1"/>
</dbReference>
<dbReference type="OrthoDB" id="10267235at2759"/>
<dbReference type="EMBL" id="BLIY01000008">
    <property type="protein sequence ID" value="GFE54020.1"/>
    <property type="molecule type" value="Genomic_DNA"/>
</dbReference>
<dbReference type="Gene3D" id="3.90.1200.10">
    <property type="match status" value="1"/>
</dbReference>
<dbReference type="Pfam" id="PF01633">
    <property type="entry name" value="Choline_kinase"/>
    <property type="match status" value="1"/>
</dbReference>
<evidence type="ECO:0000313" key="4">
    <source>
        <dbReference type="EMBL" id="GFE54020.1"/>
    </source>
</evidence>
<proteinExistence type="inferred from homology"/>
<evidence type="ECO:0000256" key="3">
    <source>
        <dbReference type="ARBA" id="ARBA00038874"/>
    </source>
</evidence>
<dbReference type="SUPFAM" id="SSF56112">
    <property type="entry name" value="Protein kinase-like (PK-like)"/>
    <property type="match status" value="1"/>
</dbReference>
<reference evidence="4" key="1">
    <citation type="submission" date="2019-12" db="EMBL/GenBank/DDBJ databases">
        <title>Genome sequence of Babesia ovis.</title>
        <authorList>
            <person name="Yamagishi J."/>
            <person name="Sevinc F."/>
            <person name="Xuan X."/>
        </authorList>
    </citation>
    <scope>NUCLEOTIDE SEQUENCE</scope>
    <source>
        <strain evidence="4">Selcuk</strain>
    </source>
</reference>
<comment type="pathway">
    <text evidence="1">Phospholipid metabolism; phosphatidylethanolamine biosynthesis; phosphatidylethanolamine from ethanolamine: step 1/3.</text>
</comment>
<dbReference type="GO" id="GO:0006646">
    <property type="term" value="P:phosphatidylethanolamine biosynthetic process"/>
    <property type="evidence" value="ECO:0007669"/>
    <property type="project" value="TreeGrafter"/>
</dbReference>
<dbReference type="Proteomes" id="UP001057455">
    <property type="component" value="Unassembled WGS sequence"/>
</dbReference>